<keyword evidence="3" id="KW-1185">Reference proteome</keyword>
<dbReference type="EMBL" id="JBHUKR010000007">
    <property type="protein sequence ID" value="MFD2418468.1"/>
    <property type="molecule type" value="Genomic_DNA"/>
</dbReference>
<reference evidence="3" key="1">
    <citation type="journal article" date="2019" name="Int. J. Syst. Evol. Microbiol.">
        <title>The Global Catalogue of Microorganisms (GCM) 10K type strain sequencing project: providing services to taxonomists for standard genome sequencing and annotation.</title>
        <authorList>
            <consortium name="The Broad Institute Genomics Platform"/>
            <consortium name="The Broad Institute Genome Sequencing Center for Infectious Disease"/>
            <person name="Wu L."/>
            <person name="Ma J."/>
        </authorList>
    </citation>
    <scope>NUCLEOTIDE SEQUENCE [LARGE SCALE GENOMIC DNA]</scope>
    <source>
        <strain evidence="3">CGMCC 4.7645</strain>
    </source>
</reference>
<dbReference type="InterPro" id="IPR001173">
    <property type="entry name" value="Glyco_trans_2-like"/>
</dbReference>
<comment type="caution">
    <text evidence="2">The sequence shown here is derived from an EMBL/GenBank/DDBJ whole genome shotgun (WGS) entry which is preliminary data.</text>
</comment>
<accession>A0ABW5FUG9</accession>
<dbReference type="InterPro" id="IPR029044">
    <property type="entry name" value="Nucleotide-diphossugar_trans"/>
</dbReference>
<dbReference type="InterPro" id="IPR050834">
    <property type="entry name" value="Glycosyltransf_2"/>
</dbReference>
<dbReference type="PANTHER" id="PTHR43685:SF2">
    <property type="entry name" value="GLYCOSYLTRANSFERASE 2-LIKE DOMAIN-CONTAINING PROTEIN"/>
    <property type="match status" value="1"/>
</dbReference>
<dbReference type="Gene3D" id="3.90.550.10">
    <property type="entry name" value="Spore Coat Polysaccharide Biosynthesis Protein SpsA, Chain A"/>
    <property type="match status" value="1"/>
</dbReference>
<dbReference type="Proteomes" id="UP001597417">
    <property type="component" value="Unassembled WGS sequence"/>
</dbReference>
<evidence type="ECO:0000313" key="3">
    <source>
        <dbReference type="Proteomes" id="UP001597417"/>
    </source>
</evidence>
<gene>
    <name evidence="2" type="ORF">ACFSXZ_19265</name>
</gene>
<sequence>MRHIPRLSVGLPVYNGENYLAEAIEALLGQTYADFELIIGDNASTDGTEEICRHYAARDPRIRYFRQPRNIGLAPNHGFVFRQSESELFKWACHDDLFGRELLRRCVDALDEYPHVVAAHAWTAMIDGTGAVTRAIAYPLATASPSAAERFRSMLFANGGDDDGAVFRSEVLRRAKPLGSHHHADRTFVTELALQGPFHQVPDWLYFRRDHPDRAERACPTVRRRCANLDPRRANRFRHPVARLFGEYVWAYISMIRRAPLTTAERRECYRALAQWTVSRAGRDSWGEVTDQPAAEVDLTAMSVATVVAGQEAA</sequence>
<organism evidence="2 3">
    <name type="scientific">Amycolatopsis pigmentata</name>
    <dbReference type="NCBI Taxonomy" id="450801"/>
    <lineage>
        <taxon>Bacteria</taxon>
        <taxon>Bacillati</taxon>
        <taxon>Actinomycetota</taxon>
        <taxon>Actinomycetes</taxon>
        <taxon>Pseudonocardiales</taxon>
        <taxon>Pseudonocardiaceae</taxon>
        <taxon>Amycolatopsis</taxon>
    </lineage>
</organism>
<evidence type="ECO:0000259" key="1">
    <source>
        <dbReference type="Pfam" id="PF00535"/>
    </source>
</evidence>
<evidence type="ECO:0000313" key="2">
    <source>
        <dbReference type="EMBL" id="MFD2418468.1"/>
    </source>
</evidence>
<dbReference type="SUPFAM" id="SSF53448">
    <property type="entry name" value="Nucleotide-diphospho-sugar transferases"/>
    <property type="match status" value="1"/>
</dbReference>
<feature type="domain" description="Glycosyltransferase 2-like" evidence="1">
    <location>
        <begin position="8"/>
        <end position="151"/>
    </location>
</feature>
<dbReference type="PANTHER" id="PTHR43685">
    <property type="entry name" value="GLYCOSYLTRANSFERASE"/>
    <property type="match status" value="1"/>
</dbReference>
<proteinExistence type="predicted"/>
<dbReference type="CDD" id="cd00761">
    <property type="entry name" value="Glyco_tranf_GTA_type"/>
    <property type="match status" value="1"/>
</dbReference>
<dbReference type="Pfam" id="PF00535">
    <property type="entry name" value="Glycos_transf_2"/>
    <property type="match status" value="1"/>
</dbReference>
<protein>
    <submittedName>
        <fullName evidence="2">Glycosyltransferase family 2 protein</fullName>
    </submittedName>
</protein>
<name>A0ABW5FUG9_9PSEU</name>
<dbReference type="RefSeq" id="WP_378266402.1">
    <property type="nucleotide sequence ID" value="NZ_JBHUKR010000007.1"/>
</dbReference>